<dbReference type="InterPro" id="IPR036894">
    <property type="entry name" value="YbaB-like_sf"/>
</dbReference>
<evidence type="ECO:0000313" key="3">
    <source>
        <dbReference type="Proteomes" id="UP001595859"/>
    </source>
</evidence>
<name>A0ABV9S993_9PSEU</name>
<organism evidence="2 3">
    <name type="scientific">Actinophytocola glycyrrhizae</name>
    <dbReference type="NCBI Taxonomy" id="2044873"/>
    <lineage>
        <taxon>Bacteria</taxon>
        <taxon>Bacillati</taxon>
        <taxon>Actinomycetota</taxon>
        <taxon>Actinomycetes</taxon>
        <taxon>Pseudonocardiales</taxon>
        <taxon>Pseudonocardiaceae</taxon>
    </lineage>
</organism>
<proteinExistence type="predicted"/>
<accession>A0ABV9S993</accession>
<keyword evidence="3" id="KW-1185">Reference proteome</keyword>
<evidence type="ECO:0000256" key="1">
    <source>
        <dbReference type="SAM" id="MobiDB-lite"/>
    </source>
</evidence>
<comment type="caution">
    <text evidence="2">The sequence shown here is derived from an EMBL/GenBank/DDBJ whole genome shotgun (WGS) entry which is preliminary data.</text>
</comment>
<reference evidence="3" key="1">
    <citation type="journal article" date="2019" name="Int. J. Syst. Evol. Microbiol.">
        <title>The Global Catalogue of Microorganisms (GCM) 10K type strain sequencing project: providing services to taxonomists for standard genome sequencing and annotation.</title>
        <authorList>
            <consortium name="The Broad Institute Genomics Platform"/>
            <consortium name="The Broad Institute Genome Sequencing Center for Infectious Disease"/>
            <person name="Wu L."/>
            <person name="Ma J."/>
        </authorList>
    </citation>
    <scope>NUCLEOTIDE SEQUENCE [LARGE SCALE GENOMIC DNA]</scope>
    <source>
        <strain evidence="3">ZS-22-S1</strain>
    </source>
</reference>
<dbReference type="Gene3D" id="3.30.1310.10">
    <property type="entry name" value="Nucleoid-associated protein YbaB-like domain"/>
    <property type="match status" value="1"/>
</dbReference>
<gene>
    <name evidence="2" type="ORF">ACFPCV_27925</name>
</gene>
<dbReference type="Proteomes" id="UP001595859">
    <property type="component" value="Unassembled WGS sequence"/>
</dbReference>
<evidence type="ECO:0000313" key="2">
    <source>
        <dbReference type="EMBL" id="MFC4857344.1"/>
    </source>
</evidence>
<dbReference type="EMBL" id="JBHSIS010000017">
    <property type="protein sequence ID" value="MFC4857344.1"/>
    <property type="molecule type" value="Genomic_DNA"/>
</dbReference>
<dbReference type="RefSeq" id="WP_378059328.1">
    <property type="nucleotide sequence ID" value="NZ_JBHSIS010000017.1"/>
</dbReference>
<feature type="region of interest" description="Disordered" evidence="1">
    <location>
        <begin position="104"/>
        <end position="145"/>
    </location>
</feature>
<sequence>MNPTIDISQRVNEYAVVAARTYVASQLARPGATGLSPDGAVAVTVNGLGDVTDVRVTASEVTPEVAARLAGQFRAAWAAAARSQAVAAADDNPLARQPGLAEFFDEQIDERYHPPVPDQPPSTRQPARRVPADDDVDFSDNTIMS</sequence>
<evidence type="ECO:0008006" key="4">
    <source>
        <dbReference type="Google" id="ProtNLM"/>
    </source>
</evidence>
<protein>
    <recommendedName>
        <fullName evidence="4">YbaB/EbfC DNA-binding family protein</fullName>
    </recommendedName>
</protein>